<dbReference type="EMBL" id="CP051180">
    <property type="protein sequence ID" value="QIZ76529.1"/>
    <property type="molecule type" value="Genomic_DNA"/>
</dbReference>
<reference evidence="2 3" key="1">
    <citation type="submission" date="2020-04" db="EMBL/GenBank/DDBJ databases">
        <title>Ferrimonas sp. S7 isolated from sea water.</title>
        <authorList>
            <person name="Bae S.S."/>
            <person name="Baek K."/>
        </authorList>
    </citation>
    <scope>NUCLEOTIDE SEQUENCE [LARGE SCALE GENOMIC DNA]</scope>
    <source>
        <strain evidence="2 3">S7</strain>
    </source>
</reference>
<gene>
    <name evidence="2" type="ORF">HER31_06435</name>
</gene>
<keyword evidence="1" id="KW-0812">Transmembrane</keyword>
<feature type="transmembrane region" description="Helical" evidence="1">
    <location>
        <begin position="6"/>
        <end position="28"/>
    </location>
</feature>
<evidence type="ECO:0000313" key="3">
    <source>
        <dbReference type="Proteomes" id="UP000501602"/>
    </source>
</evidence>
<sequence>MEEAGSSISPIISGLIGGLIATLMVVFTKSKSERVGDVRQLTFGIFFKAFSFLLVPFTFFILYAISQSYEGQEIAAGLVGLGFFLGAIFFPYQAFFVEFAYDDENVYFKSPIAGEKTASWKKLDKVGYSWLLQADYIVVDGIGKIWCSNMLQGFEELMEFVAKVEKINES</sequence>
<dbReference type="AlphaFoldDB" id="A0A6H1UD28"/>
<evidence type="ECO:0000313" key="2">
    <source>
        <dbReference type="EMBL" id="QIZ76529.1"/>
    </source>
</evidence>
<dbReference type="Proteomes" id="UP000501602">
    <property type="component" value="Chromosome"/>
</dbReference>
<accession>A0A6H1UD28</accession>
<organism evidence="2 3">
    <name type="scientific">Ferrimonas lipolytica</name>
    <dbReference type="NCBI Taxonomy" id="2724191"/>
    <lineage>
        <taxon>Bacteria</taxon>
        <taxon>Pseudomonadati</taxon>
        <taxon>Pseudomonadota</taxon>
        <taxon>Gammaproteobacteria</taxon>
        <taxon>Alteromonadales</taxon>
        <taxon>Ferrimonadaceae</taxon>
        <taxon>Ferrimonas</taxon>
    </lineage>
</organism>
<feature type="transmembrane region" description="Helical" evidence="1">
    <location>
        <begin position="74"/>
        <end position="92"/>
    </location>
</feature>
<keyword evidence="1" id="KW-0472">Membrane</keyword>
<dbReference type="KEGG" id="fes:HER31_06435"/>
<dbReference type="RefSeq" id="WP_168659791.1">
    <property type="nucleotide sequence ID" value="NZ_CP051180.1"/>
</dbReference>
<protein>
    <submittedName>
        <fullName evidence="2">Uncharacterized protein</fullName>
    </submittedName>
</protein>
<keyword evidence="3" id="KW-1185">Reference proteome</keyword>
<evidence type="ECO:0000256" key="1">
    <source>
        <dbReference type="SAM" id="Phobius"/>
    </source>
</evidence>
<name>A0A6H1UD28_9GAMM</name>
<keyword evidence="1" id="KW-1133">Transmembrane helix</keyword>
<proteinExistence type="predicted"/>
<feature type="transmembrane region" description="Helical" evidence="1">
    <location>
        <begin position="40"/>
        <end position="62"/>
    </location>
</feature>